<dbReference type="SUPFAM" id="SSF56436">
    <property type="entry name" value="C-type lectin-like"/>
    <property type="match status" value="1"/>
</dbReference>
<evidence type="ECO:0000256" key="2">
    <source>
        <dbReference type="SAM" id="SignalP"/>
    </source>
</evidence>
<dbReference type="EMBL" id="CAXKWB010007344">
    <property type="protein sequence ID" value="CAL4086701.1"/>
    <property type="molecule type" value="Genomic_DNA"/>
</dbReference>
<dbReference type="InterPro" id="IPR016186">
    <property type="entry name" value="C-type_lectin-like/link_sf"/>
</dbReference>
<keyword evidence="1" id="KW-0472">Membrane</keyword>
<sequence length="220" mass="25202">MSERIHDFLVLVVVCLTIGPAIVASDQINALPNPTLDCPNGWQNVAGNCFFISKVNKTWENAMIFCEDTYNGSSLAQSTNKEQNQALFILLKGSDNKEKLWENRNLGLFIFCWHGQLCISGRFKPHLINIRIEECLLWLLHYEGHYRPLSLLVKKCYKALGFTCRLTNGPKYVGIKIILKTQVPNPKQADNSHVAVLIWSLLIVFPEITFLIYIYLRKFN</sequence>
<dbReference type="AlphaFoldDB" id="A0AAV2QK76"/>
<feature type="signal peptide" evidence="2">
    <location>
        <begin position="1"/>
        <end position="25"/>
    </location>
</feature>
<feature type="transmembrane region" description="Helical" evidence="1">
    <location>
        <begin position="194"/>
        <end position="216"/>
    </location>
</feature>
<keyword evidence="1" id="KW-0812">Transmembrane</keyword>
<protein>
    <recommendedName>
        <fullName evidence="5">C-type lectin domain-containing protein</fullName>
    </recommendedName>
</protein>
<gene>
    <name evidence="3" type="ORF">MNOR_LOCUS13066</name>
</gene>
<organism evidence="3 4">
    <name type="scientific">Meganyctiphanes norvegica</name>
    <name type="common">Northern krill</name>
    <name type="synonym">Thysanopoda norvegica</name>
    <dbReference type="NCBI Taxonomy" id="48144"/>
    <lineage>
        <taxon>Eukaryota</taxon>
        <taxon>Metazoa</taxon>
        <taxon>Ecdysozoa</taxon>
        <taxon>Arthropoda</taxon>
        <taxon>Crustacea</taxon>
        <taxon>Multicrustacea</taxon>
        <taxon>Malacostraca</taxon>
        <taxon>Eumalacostraca</taxon>
        <taxon>Eucarida</taxon>
        <taxon>Euphausiacea</taxon>
        <taxon>Euphausiidae</taxon>
        <taxon>Meganyctiphanes</taxon>
    </lineage>
</organism>
<comment type="caution">
    <text evidence="3">The sequence shown here is derived from an EMBL/GenBank/DDBJ whole genome shotgun (WGS) entry which is preliminary data.</text>
</comment>
<dbReference type="Gene3D" id="3.10.100.10">
    <property type="entry name" value="Mannose-Binding Protein A, subunit A"/>
    <property type="match status" value="1"/>
</dbReference>
<proteinExistence type="predicted"/>
<keyword evidence="1" id="KW-1133">Transmembrane helix</keyword>
<evidence type="ECO:0008006" key="5">
    <source>
        <dbReference type="Google" id="ProtNLM"/>
    </source>
</evidence>
<accession>A0AAV2QK76</accession>
<dbReference type="InterPro" id="IPR016187">
    <property type="entry name" value="CTDL_fold"/>
</dbReference>
<reference evidence="3 4" key="1">
    <citation type="submission" date="2024-05" db="EMBL/GenBank/DDBJ databases">
        <authorList>
            <person name="Wallberg A."/>
        </authorList>
    </citation>
    <scope>NUCLEOTIDE SEQUENCE [LARGE SCALE GENOMIC DNA]</scope>
</reference>
<evidence type="ECO:0000313" key="3">
    <source>
        <dbReference type="EMBL" id="CAL4086701.1"/>
    </source>
</evidence>
<keyword evidence="4" id="KW-1185">Reference proteome</keyword>
<dbReference type="Proteomes" id="UP001497623">
    <property type="component" value="Unassembled WGS sequence"/>
</dbReference>
<evidence type="ECO:0000313" key="4">
    <source>
        <dbReference type="Proteomes" id="UP001497623"/>
    </source>
</evidence>
<keyword evidence="2" id="KW-0732">Signal</keyword>
<evidence type="ECO:0000256" key="1">
    <source>
        <dbReference type="SAM" id="Phobius"/>
    </source>
</evidence>
<feature type="non-terminal residue" evidence="3">
    <location>
        <position position="220"/>
    </location>
</feature>
<feature type="chain" id="PRO_5043517085" description="C-type lectin domain-containing protein" evidence="2">
    <location>
        <begin position="26"/>
        <end position="220"/>
    </location>
</feature>
<name>A0AAV2QK76_MEGNR</name>